<dbReference type="InterPro" id="IPR012156">
    <property type="entry name" value="Cold_shock_CspA"/>
</dbReference>
<evidence type="ECO:0000313" key="5">
    <source>
        <dbReference type="EMBL" id="CUH92018.1"/>
    </source>
</evidence>
<dbReference type="PRINTS" id="PR00050">
    <property type="entry name" value="COLDSHOCK"/>
</dbReference>
<reference evidence="6" key="1">
    <citation type="submission" date="2015-09" db="EMBL/GenBank/DDBJ databases">
        <authorList>
            <person name="Wibberg D."/>
        </authorList>
    </citation>
    <scope>NUCLEOTIDE SEQUENCE [LARGE SCALE GENOMIC DNA]</scope>
    <source>
        <strain evidence="6">SD1D</strain>
    </source>
</reference>
<dbReference type="InterPro" id="IPR019844">
    <property type="entry name" value="CSD_CS"/>
</dbReference>
<keyword evidence="6" id="KW-1185">Reference proteome</keyword>
<evidence type="ECO:0000256" key="2">
    <source>
        <dbReference type="ARBA" id="ARBA00022490"/>
    </source>
</evidence>
<dbReference type="EMBL" id="LN879430">
    <property type="protein sequence ID" value="CUH92018.1"/>
    <property type="molecule type" value="Genomic_DNA"/>
</dbReference>
<accession>A0A0K8J3V6</accession>
<comment type="subcellular location">
    <subcellularLocation>
        <location evidence="1 3">Cytoplasm</location>
    </subcellularLocation>
</comment>
<dbReference type="AlphaFoldDB" id="A0A0K8J3V6"/>
<dbReference type="PROSITE" id="PS51857">
    <property type="entry name" value="CSD_2"/>
    <property type="match status" value="1"/>
</dbReference>
<dbReference type="InterPro" id="IPR050181">
    <property type="entry name" value="Cold_shock_domain"/>
</dbReference>
<dbReference type="InterPro" id="IPR002059">
    <property type="entry name" value="CSP_DNA-bd"/>
</dbReference>
<dbReference type="SUPFAM" id="SSF50249">
    <property type="entry name" value="Nucleic acid-binding proteins"/>
    <property type="match status" value="1"/>
</dbReference>
<dbReference type="InterPro" id="IPR011129">
    <property type="entry name" value="CSD"/>
</dbReference>
<sequence length="66" mass="7280">MKKGTVKWFNAKKGFGFISDEDGNDVFVHFSALLMDGFKVVEEGDNVEFEVVEGEKGPQAANVVKL</sequence>
<dbReference type="RefSeq" id="WP_058257428.1">
    <property type="nucleotide sequence ID" value="NZ_DUPS01000021.1"/>
</dbReference>
<dbReference type="SMART" id="SM00357">
    <property type="entry name" value="CSP"/>
    <property type="match status" value="1"/>
</dbReference>
<dbReference type="PANTHER" id="PTHR11544">
    <property type="entry name" value="COLD SHOCK DOMAIN CONTAINING PROTEINS"/>
    <property type="match status" value="1"/>
</dbReference>
<gene>
    <name evidence="5" type="ORF">SD1D_0466</name>
</gene>
<evidence type="ECO:0000256" key="3">
    <source>
        <dbReference type="RuleBase" id="RU000408"/>
    </source>
</evidence>
<organism evidence="5 6">
    <name type="scientific">Herbinix luporum</name>
    <dbReference type="NCBI Taxonomy" id="1679721"/>
    <lineage>
        <taxon>Bacteria</taxon>
        <taxon>Bacillati</taxon>
        <taxon>Bacillota</taxon>
        <taxon>Clostridia</taxon>
        <taxon>Lachnospirales</taxon>
        <taxon>Lachnospiraceae</taxon>
        <taxon>Herbinix</taxon>
    </lineage>
</organism>
<feature type="domain" description="CSD" evidence="4">
    <location>
        <begin position="1"/>
        <end position="65"/>
    </location>
</feature>
<keyword evidence="2" id="KW-0963">Cytoplasm</keyword>
<protein>
    <recommendedName>
        <fullName evidence="4">CSD domain-containing protein</fullName>
    </recommendedName>
</protein>
<evidence type="ECO:0000259" key="4">
    <source>
        <dbReference type="PROSITE" id="PS51857"/>
    </source>
</evidence>
<dbReference type="PIRSF" id="PIRSF002599">
    <property type="entry name" value="Cold_shock_A"/>
    <property type="match status" value="1"/>
</dbReference>
<name>A0A0K8J3V6_9FIRM</name>
<dbReference type="Gene3D" id="2.40.50.140">
    <property type="entry name" value="Nucleic acid-binding proteins"/>
    <property type="match status" value="1"/>
</dbReference>
<dbReference type="Gene3D" id="6.20.370.130">
    <property type="match status" value="1"/>
</dbReference>
<dbReference type="KEGG" id="hsd:SD1D_0466"/>
<dbReference type="PROSITE" id="PS00352">
    <property type="entry name" value="CSD_1"/>
    <property type="match status" value="1"/>
</dbReference>
<evidence type="ECO:0000256" key="1">
    <source>
        <dbReference type="ARBA" id="ARBA00004496"/>
    </source>
</evidence>
<dbReference type="CDD" id="cd04458">
    <property type="entry name" value="CSP_CDS"/>
    <property type="match status" value="1"/>
</dbReference>
<dbReference type="GO" id="GO:0003676">
    <property type="term" value="F:nucleic acid binding"/>
    <property type="evidence" value="ECO:0007669"/>
    <property type="project" value="InterPro"/>
</dbReference>
<dbReference type="GO" id="GO:0051252">
    <property type="term" value="P:regulation of RNA metabolic process"/>
    <property type="evidence" value="ECO:0007669"/>
    <property type="project" value="UniProtKB-ARBA"/>
</dbReference>
<dbReference type="GO" id="GO:0005737">
    <property type="term" value="C:cytoplasm"/>
    <property type="evidence" value="ECO:0007669"/>
    <property type="project" value="UniProtKB-SubCell"/>
</dbReference>
<dbReference type="OrthoDB" id="9805039at2"/>
<dbReference type="FunFam" id="2.40.50.140:FF:000006">
    <property type="entry name" value="Cold shock protein CspC"/>
    <property type="match status" value="1"/>
</dbReference>
<dbReference type="InterPro" id="IPR012340">
    <property type="entry name" value="NA-bd_OB-fold"/>
</dbReference>
<dbReference type="Pfam" id="PF00313">
    <property type="entry name" value="CSD"/>
    <property type="match status" value="1"/>
</dbReference>
<evidence type="ECO:0000313" key="6">
    <source>
        <dbReference type="Proteomes" id="UP000196053"/>
    </source>
</evidence>
<proteinExistence type="predicted"/>
<dbReference type="Proteomes" id="UP000196053">
    <property type="component" value="Chromosome I"/>
</dbReference>
<dbReference type="GO" id="GO:0010468">
    <property type="term" value="P:regulation of gene expression"/>
    <property type="evidence" value="ECO:0007669"/>
    <property type="project" value="UniProtKB-ARBA"/>
</dbReference>